<gene>
    <name evidence="2" type="ORF">HUT05_07610</name>
</gene>
<organism evidence="2 3">
    <name type="scientific">Streptomyces chartreusis</name>
    <dbReference type="NCBI Taxonomy" id="1969"/>
    <lineage>
        <taxon>Bacteria</taxon>
        <taxon>Bacillati</taxon>
        <taxon>Actinomycetota</taxon>
        <taxon>Actinomycetes</taxon>
        <taxon>Kitasatosporales</taxon>
        <taxon>Streptomycetaceae</taxon>
        <taxon>Streptomyces</taxon>
    </lineage>
</organism>
<dbReference type="EMBL" id="CP056041">
    <property type="protein sequence ID" value="QKZ17242.1"/>
    <property type="molecule type" value="Genomic_DNA"/>
</dbReference>
<dbReference type="Proteomes" id="UP000509418">
    <property type="component" value="Chromosome"/>
</dbReference>
<evidence type="ECO:0000313" key="3">
    <source>
        <dbReference type="Proteomes" id="UP000509418"/>
    </source>
</evidence>
<evidence type="ECO:0000313" key="2">
    <source>
        <dbReference type="EMBL" id="QKZ17242.1"/>
    </source>
</evidence>
<dbReference type="RefSeq" id="WP_125525316.1">
    <property type="nucleotide sequence ID" value="NZ_CBDRGH010000012.1"/>
</dbReference>
<dbReference type="AlphaFoldDB" id="A0A7H8T2D9"/>
<reference evidence="2 3" key="1">
    <citation type="submission" date="2020-06" db="EMBL/GenBank/DDBJ databases">
        <title>Genome mining for natural products.</title>
        <authorList>
            <person name="Zhang B."/>
            <person name="Shi J."/>
            <person name="Ge H."/>
        </authorList>
    </citation>
    <scope>NUCLEOTIDE SEQUENCE [LARGE SCALE GENOMIC DNA]</scope>
    <source>
        <strain evidence="2 3">NA02069</strain>
    </source>
</reference>
<keyword evidence="1" id="KW-0732">Signal</keyword>
<evidence type="ECO:0008006" key="4">
    <source>
        <dbReference type="Google" id="ProtNLM"/>
    </source>
</evidence>
<keyword evidence="3" id="KW-1185">Reference proteome</keyword>
<feature type="signal peptide" evidence="1">
    <location>
        <begin position="1"/>
        <end position="24"/>
    </location>
</feature>
<feature type="chain" id="PRO_5028887960" description="Secreted protein" evidence="1">
    <location>
        <begin position="25"/>
        <end position="136"/>
    </location>
</feature>
<name>A0A7H8T2D9_STRCX</name>
<accession>A0A7H8T2D9</accession>
<proteinExistence type="predicted"/>
<evidence type="ECO:0000256" key="1">
    <source>
        <dbReference type="SAM" id="SignalP"/>
    </source>
</evidence>
<protein>
    <recommendedName>
        <fullName evidence="4">Secreted protein</fullName>
    </recommendedName>
</protein>
<sequence length="136" mass="14406">MRSLGVAAAGAALAVGVSAGTANAASSWNLQYTQGDLVGAHAWGTVSLSGGRYYVKVNIRDTKADSHGARVYLRATYQDGWGGDRTEVLSASGSGAENSYTWNFDDTVSWFEAMECLTEQGADWTCADYSKIYGSP</sequence>